<dbReference type="GO" id="GO:0016705">
    <property type="term" value="F:oxidoreductase activity, acting on paired donors, with incorporation or reduction of molecular oxygen"/>
    <property type="evidence" value="ECO:0007669"/>
    <property type="project" value="InterPro"/>
</dbReference>
<dbReference type="SUPFAM" id="SSF48264">
    <property type="entry name" value="Cytochrome P450"/>
    <property type="match status" value="1"/>
</dbReference>
<protein>
    <recommendedName>
        <fullName evidence="3">Cytochrome P450</fullName>
    </recommendedName>
</protein>
<organism evidence="1 2">
    <name type="scientific">Podospora australis</name>
    <dbReference type="NCBI Taxonomy" id="1536484"/>
    <lineage>
        <taxon>Eukaryota</taxon>
        <taxon>Fungi</taxon>
        <taxon>Dikarya</taxon>
        <taxon>Ascomycota</taxon>
        <taxon>Pezizomycotina</taxon>
        <taxon>Sordariomycetes</taxon>
        <taxon>Sordariomycetidae</taxon>
        <taxon>Sordariales</taxon>
        <taxon>Podosporaceae</taxon>
        <taxon>Podospora</taxon>
    </lineage>
</organism>
<evidence type="ECO:0008006" key="3">
    <source>
        <dbReference type="Google" id="ProtNLM"/>
    </source>
</evidence>
<accession>A0AAN6WHQ1</accession>
<keyword evidence="2" id="KW-1185">Reference proteome</keyword>
<dbReference type="EMBL" id="MU864691">
    <property type="protein sequence ID" value="KAK4182283.1"/>
    <property type="molecule type" value="Genomic_DNA"/>
</dbReference>
<evidence type="ECO:0000313" key="1">
    <source>
        <dbReference type="EMBL" id="KAK4182283.1"/>
    </source>
</evidence>
<name>A0AAN6WHQ1_9PEZI</name>
<dbReference type="AlphaFoldDB" id="A0AAN6WHQ1"/>
<dbReference type="GO" id="GO:0005506">
    <property type="term" value="F:iron ion binding"/>
    <property type="evidence" value="ECO:0007669"/>
    <property type="project" value="InterPro"/>
</dbReference>
<evidence type="ECO:0000313" key="2">
    <source>
        <dbReference type="Proteomes" id="UP001302126"/>
    </source>
</evidence>
<proteinExistence type="predicted"/>
<sequence length="460" mass="52341">MEVSSNTMRKRTRQTIVGFRDRESSNVRQLRLEPRQMITTFRLPLRAAFNCKRGAFRLLGVTVTLVCTLRHHVFVRYITRLIGSVRLWWTAEFQRSQTDIHDWVREQRSIIDFSFAGASKPLETLPIRAAANRGVADAFGIVNSLTTPSPELHKVFLKTASQTVNRSNRDWSILYDIAQACLQRDISNAATANNRHLLLAESVRCTCLTVVIVDNFNVDPSTLPRFLLVVITEQINTQWLKSKSAEQTSPDRSTLLHHTIKSLGLKVDNQLLTPEQMLALIMPQYETLWRVVLLTYILAYHRHPATLQALEKRVADVPDCLGDRSREQEAIKVAKEGLRLTPSNKRIYRSVDGITTKADVERSHRDPRIWGSDSLVFRPDRFDDLTPLQKEAYFPYSIRPHKCPAFTGFGDRMVTMLVVCFGQAMGLGKGTVILGNKPAADLDMLPSGRDEMEGFRFVLH</sequence>
<reference evidence="1" key="2">
    <citation type="submission" date="2023-05" db="EMBL/GenBank/DDBJ databases">
        <authorList>
            <consortium name="Lawrence Berkeley National Laboratory"/>
            <person name="Steindorff A."/>
            <person name="Hensen N."/>
            <person name="Bonometti L."/>
            <person name="Westerberg I."/>
            <person name="Brannstrom I.O."/>
            <person name="Guillou S."/>
            <person name="Cros-Aarteil S."/>
            <person name="Calhoun S."/>
            <person name="Haridas S."/>
            <person name="Kuo A."/>
            <person name="Mondo S."/>
            <person name="Pangilinan J."/>
            <person name="Riley R."/>
            <person name="Labutti K."/>
            <person name="Andreopoulos B."/>
            <person name="Lipzen A."/>
            <person name="Chen C."/>
            <person name="Yanf M."/>
            <person name="Daum C."/>
            <person name="Ng V."/>
            <person name="Clum A."/>
            <person name="Ohm R."/>
            <person name="Martin F."/>
            <person name="Silar P."/>
            <person name="Natvig D."/>
            <person name="Lalanne C."/>
            <person name="Gautier V."/>
            <person name="Ament-Velasquez S.L."/>
            <person name="Kruys A."/>
            <person name="Hutchinson M.I."/>
            <person name="Powell A.J."/>
            <person name="Barry K."/>
            <person name="Miller A.N."/>
            <person name="Grigoriev I.V."/>
            <person name="Debuchy R."/>
            <person name="Gladieux P."/>
            <person name="Thoren M.H."/>
            <person name="Johannesson H."/>
        </authorList>
    </citation>
    <scope>NUCLEOTIDE SEQUENCE</scope>
    <source>
        <strain evidence="1">PSN309</strain>
    </source>
</reference>
<gene>
    <name evidence="1" type="ORF">QBC35DRAFT_548504</name>
</gene>
<dbReference type="Proteomes" id="UP001302126">
    <property type="component" value="Unassembled WGS sequence"/>
</dbReference>
<dbReference type="GO" id="GO:0004497">
    <property type="term" value="F:monooxygenase activity"/>
    <property type="evidence" value="ECO:0007669"/>
    <property type="project" value="InterPro"/>
</dbReference>
<dbReference type="Gene3D" id="1.10.630.10">
    <property type="entry name" value="Cytochrome P450"/>
    <property type="match status" value="1"/>
</dbReference>
<reference evidence="1" key="1">
    <citation type="journal article" date="2023" name="Mol. Phylogenet. Evol.">
        <title>Genome-scale phylogeny and comparative genomics of the fungal order Sordariales.</title>
        <authorList>
            <person name="Hensen N."/>
            <person name="Bonometti L."/>
            <person name="Westerberg I."/>
            <person name="Brannstrom I.O."/>
            <person name="Guillou S."/>
            <person name="Cros-Aarteil S."/>
            <person name="Calhoun S."/>
            <person name="Haridas S."/>
            <person name="Kuo A."/>
            <person name="Mondo S."/>
            <person name="Pangilinan J."/>
            <person name="Riley R."/>
            <person name="LaButti K."/>
            <person name="Andreopoulos B."/>
            <person name="Lipzen A."/>
            <person name="Chen C."/>
            <person name="Yan M."/>
            <person name="Daum C."/>
            <person name="Ng V."/>
            <person name="Clum A."/>
            <person name="Steindorff A."/>
            <person name="Ohm R.A."/>
            <person name="Martin F."/>
            <person name="Silar P."/>
            <person name="Natvig D.O."/>
            <person name="Lalanne C."/>
            <person name="Gautier V."/>
            <person name="Ament-Velasquez S.L."/>
            <person name="Kruys A."/>
            <person name="Hutchinson M.I."/>
            <person name="Powell A.J."/>
            <person name="Barry K."/>
            <person name="Miller A.N."/>
            <person name="Grigoriev I.V."/>
            <person name="Debuchy R."/>
            <person name="Gladieux P."/>
            <person name="Hiltunen Thoren M."/>
            <person name="Johannesson H."/>
        </authorList>
    </citation>
    <scope>NUCLEOTIDE SEQUENCE</scope>
    <source>
        <strain evidence="1">PSN309</strain>
    </source>
</reference>
<dbReference type="GO" id="GO:0020037">
    <property type="term" value="F:heme binding"/>
    <property type="evidence" value="ECO:0007669"/>
    <property type="project" value="InterPro"/>
</dbReference>
<dbReference type="InterPro" id="IPR036396">
    <property type="entry name" value="Cyt_P450_sf"/>
</dbReference>
<comment type="caution">
    <text evidence="1">The sequence shown here is derived from an EMBL/GenBank/DDBJ whole genome shotgun (WGS) entry which is preliminary data.</text>
</comment>